<reference evidence="3" key="1">
    <citation type="journal article" date="2019" name="Int. J. Syst. Evol. Microbiol.">
        <title>The Global Catalogue of Microorganisms (GCM) 10K type strain sequencing project: providing services to taxonomists for standard genome sequencing and annotation.</title>
        <authorList>
            <consortium name="The Broad Institute Genomics Platform"/>
            <consortium name="The Broad Institute Genome Sequencing Center for Infectious Disease"/>
            <person name="Wu L."/>
            <person name="Ma J."/>
        </authorList>
    </citation>
    <scope>NUCLEOTIDE SEQUENCE [LARGE SCALE GENOMIC DNA]</scope>
    <source>
        <strain evidence="3">KCTC 23299</strain>
    </source>
</reference>
<evidence type="ECO:0000313" key="3">
    <source>
        <dbReference type="Proteomes" id="UP001597511"/>
    </source>
</evidence>
<organism evidence="2 3">
    <name type="scientific">Terrimonas rubra</name>
    <dbReference type="NCBI Taxonomy" id="1035890"/>
    <lineage>
        <taxon>Bacteria</taxon>
        <taxon>Pseudomonadati</taxon>
        <taxon>Bacteroidota</taxon>
        <taxon>Chitinophagia</taxon>
        <taxon>Chitinophagales</taxon>
        <taxon>Chitinophagaceae</taxon>
        <taxon>Terrimonas</taxon>
    </lineage>
</organism>
<dbReference type="RefSeq" id="WP_386096006.1">
    <property type="nucleotide sequence ID" value="NZ_JBHUOZ010000001.1"/>
</dbReference>
<protein>
    <recommendedName>
        <fullName evidence="4">DUF4352 domain-containing protein</fullName>
    </recommendedName>
</protein>
<evidence type="ECO:0008006" key="4">
    <source>
        <dbReference type="Google" id="ProtNLM"/>
    </source>
</evidence>
<accession>A0ABW6A1E2</accession>
<sequence>MKTRNIFRKTILLLLLSIPVILITSCAKDDKTTNPNTFTAADFTLTIISHVHRPSSSDYRVEYTVKNISTKNYDNNSNDNFILKFIVKDNNGNTFTETDYLLPLIEAGTTKSGTSVIALPSGVIANPSTFTAAVEMY</sequence>
<proteinExistence type="predicted"/>
<keyword evidence="3" id="KW-1185">Reference proteome</keyword>
<evidence type="ECO:0000313" key="2">
    <source>
        <dbReference type="EMBL" id="MFD2919124.1"/>
    </source>
</evidence>
<comment type="caution">
    <text evidence="2">The sequence shown here is derived from an EMBL/GenBank/DDBJ whole genome shotgun (WGS) entry which is preliminary data.</text>
</comment>
<name>A0ABW6A1E2_9BACT</name>
<gene>
    <name evidence="2" type="ORF">ACFS6H_05320</name>
</gene>
<feature type="signal peptide" evidence="1">
    <location>
        <begin position="1"/>
        <end position="27"/>
    </location>
</feature>
<dbReference type="Proteomes" id="UP001597511">
    <property type="component" value="Unassembled WGS sequence"/>
</dbReference>
<feature type="chain" id="PRO_5047188044" description="DUF4352 domain-containing protein" evidence="1">
    <location>
        <begin position="28"/>
        <end position="137"/>
    </location>
</feature>
<dbReference type="EMBL" id="JBHUOZ010000001">
    <property type="protein sequence ID" value="MFD2919124.1"/>
    <property type="molecule type" value="Genomic_DNA"/>
</dbReference>
<keyword evidence="1" id="KW-0732">Signal</keyword>
<evidence type="ECO:0000256" key="1">
    <source>
        <dbReference type="SAM" id="SignalP"/>
    </source>
</evidence>
<dbReference type="PROSITE" id="PS51257">
    <property type="entry name" value="PROKAR_LIPOPROTEIN"/>
    <property type="match status" value="1"/>
</dbReference>